<sequence length="70" mass="7496">MATLFAAGCGEPRRVRTRTLHIGADDFSAKYLLPDRWGYFASADIGGFPAIVGSDRALAVADAIVRRVQG</sequence>
<comment type="caution">
    <text evidence="1">The sequence shown here is derived from an EMBL/GenBank/DDBJ whole genome shotgun (WGS) entry which is preliminary data.</text>
</comment>
<organism evidence="1 2">
    <name type="scientific">Actinokineospora soli</name>
    <dbReference type="NCBI Taxonomy" id="1048753"/>
    <lineage>
        <taxon>Bacteria</taxon>
        <taxon>Bacillati</taxon>
        <taxon>Actinomycetota</taxon>
        <taxon>Actinomycetes</taxon>
        <taxon>Pseudonocardiales</taxon>
        <taxon>Pseudonocardiaceae</taxon>
        <taxon>Actinokineospora</taxon>
    </lineage>
</organism>
<reference evidence="2" key="1">
    <citation type="journal article" date="2019" name="Int. J. Syst. Evol. Microbiol.">
        <title>The Global Catalogue of Microorganisms (GCM) 10K type strain sequencing project: providing services to taxonomists for standard genome sequencing and annotation.</title>
        <authorList>
            <consortium name="The Broad Institute Genomics Platform"/>
            <consortium name="The Broad Institute Genome Sequencing Center for Infectious Disease"/>
            <person name="Wu L."/>
            <person name="Ma J."/>
        </authorList>
    </citation>
    <scope>NUCLEOTIDE SEQUENCE [LARGE SCALE GENOMIC DNA]</scope>
    <source>
        <strain evidence="2">JCM 17695</strain>
    </source>
</reference>
<dbReference type="EMBL" id="JBHTEY010000004">
    <property type="protein sequence ID" value="MFC7616011.1"/>
    <property type="molecule type" value="Genomic_DNA"/>
</dbReference>
<evidence type="ECO:0000313" key="2">
    <source>
        <dbReference type="Proteomes" id="UP001596512"/>
    </source>
</evidence>
<keyword evidence="2" id="KW-1185">Reference proteome</keyword>
<accession>A0ABW2TT76</accession>
<dbReference type="Proteomes" id="UP001596512">
    <property type="component" value="Unassembled WGS sequence"/>
</dbReference>
<protein>
    <submittedName>
        <fullName evidence="1">Uncharacterized protein</fullName>
    </submittedName>
</protein>
<name>A0ABW2TT76_9PSEU</name>
<gene>
    <name evidence="1" type="ORF">ACFQV2_23555</name>
</gene>
<evidence type="ECO:0000313" key="1">
    <source>
        <dbReference type="EMBL" id="MFC7616011.1"/>
    </source>
</evidence>
<proteinExistence type="predicted"/>